<keyword evidence="8" id="KW-1185">Reference proteome</keyword>
<dbReference type="RefSeq" id="WP_203930791.1">
    <property type="nucleotide sequence ID" value="NZ_BOPH01000083.1"/>
</dbReference>
<dbReference type="InterPro" id="IPR020476">
    <property type="entry name" value="Nudix_hydrolase"/>
</dbReference>
<gene>
    <name evidence="7" type="ORF">Voc01_058160</name>
</gene>
<dbReference type="InterPro" id="IPR015797">
    <property type="entry name" value="NUDIX_hydrolase-like_dom_sf"/>
</dbReference>
<dbReference type="SUPFAM" id="SSF55811">
    <property type="entry name" value="Nudix"/>
    <property type="match status" value="1"/>
</dbReference>
<dbReference type="GO" id="GO:0016787">
    <property type="term" value="F:hydrolase activity"/>
    <property type="evidence" value="ECO:0007669"/>
    <property type="project" value="UniProtKB-KW"/>
</dbReference>
<comment type="similarity">
    <text evidence="2 5">Belongs to the Nudix hydrolase family.</text>
</comment>
<reference evidence="7" key="1">
    <citation type="submission" date="2021-01" db="EMBL/GenBank/DDBJ databases">
        <title>Whole genome shotgun sequence of Virgisporangium ochraceum NBRC 16418.</title>
        <authorList>
            <person name="Komaki H."/>
            <person name="Tamura T."/>
        </authorList>
    </citation>
    <scope>NUCLEOTIDE SEQUENCE</scope>
    <source>
        <strain evidence="7">NBRC 16418</strain>
    </source>
</reference>
<dbReference type="Gene3D" id="3.90.79.10">
    <property type="entry name" value="Nucleoside Triphosphate Pyrophosphohydrolase"/>
    <property type="match status" value="1"/>
</dbReference>
<dbReference type="InterPro" id="IPR020084">
    <property type="entry name" value="NUDIX_hydrolase_CS"/>
</dbReference>
<evidence type="ECO:0000259" key="6">
    <source>
        <dbReference type="PROSITE" id="PS51462"/>
    </source>
</evidence>
<dbReference type="PROSITE" id="PS51462">
    <property type="entry name" value="NUDIX"/>
    <property type="match status" value="1"/>
</dbReference>
<feature type="domain" description="Nudix hydrolase" evidence="6">
    <location>
        <begin position="2"/>
        <end position="136"/>
    </location>
</feature>
<dbReference type="PANTHER" id="PTHR43046">
    <property type="entry name" value="GDP-MANNOSE MANNOSYL HYDROLASE"/>
    <property type="match status" value="1"/>
</dbReference>
<keyword evidence="3 5" id="KW-0378">Hydrolase</keyword>
<dbReference type="InterPro" id="IPR000086">
    <property type="entry name" value="NUDIX_hydrolase_dom"/>
</dbReference>
<evidence type="ECO:0000256" key="3">
    <source>
        <dbReference type="ARBA" id="ARBA00022801"/>
    </source>
</evidence>
<sequence length="151" mass="16116">MTAGPAAPVLVVADAFITDGAGRVLLTLPTYRSDWVPPGGDLEPGETPEAACVREVREEVGLVVRPAGLLVVDWLPPHGHRPWPMAYFLFDCGTVSEPSVVTEPGEVRQHAFVPREAVAALVTAATLRRLTLAAAARVTGRTTYPADPRLQ</sequence>
<comment type="caution">
    <text evidence="7">The sequence shown here is derived from an EMBL/GenBank/DDBJ whole genome shotgun (WGS) entry which is preliminary data.</text>
</comment>
<evidence type="ECO:0000256" key="5">
    <source>
        <dbReference type="RuleBase" id="RU003476"/>
    </source>
</evidence>
<evidence type="ECO:0000313" key="8">
    <source>
        <dbReference type="Proteomes" id="UP000635606"/>
    </source>
</evidence>
<dbReference type="EMBL" id="BOPH01000083">
    <property type="protein sequence ID" value="GIJ70899.1"/>
    <property type="molecule type" value="Genomic_DNA"/>
</dbReference>
<keyword evidence="4" id="KW-0460">Magnesium</keyword>
<accession>A0A8J4EDP1</accession>
<dbReference type="PRINTS" id="PR00502">
    <property type="entry name" value="NUDIXFAMILY"/>
</dbReference>
<name>A0A8J4EDP1_9ACTN</name>
<dbReference type="PANTHER" id="PTHR43046:SF12">
    <property type="entry name" value="GDP-MANNOSE MANNOSYL HYDROLASE"/>
    <property type="match status" value="1"/>
</dbReference>
<evidence type="ECO:0000313" key="7">
    <source>
        <dbReference type="EMBL" id="GIJ70899.1"/>
    </source>
</evidence>
<evidence type="ECO:0000256" key="2">
    <source>
        <dbReference type="ARBA" id="ARBA00005582"/>
    </source>
</evidence>
<dbReference type="Pfam" id="PF00293">
    <property type="entry name" value="NUDIX"/>
    <property type="match status" value="1"/>
</dbReference>
<dbReference type="PROSITE" id="PS00893">
    <property type="entry name" value="NUDIX_BOX"/>
    <property type="match status" value="1"/>
</dbReference>
<proteinExistence type="inferred from homology"/>
<dbReference type="AlphaFoldDB" id="A0A8J4EDP1"/>
<evidence type="ECO:0000256" key="1">
    <source>
        <dbReference type="ARBA" id="ARBA00001946"/>
    </source>
</evidence>
<protein>
    <recommendedName>
        <fullName evidence="6">Nudix hydrolase domain-containing protein</fullName>
    </recommendedName>
</protein>
<organism evidence="7 8">
    <name type="scientific">Virgisporangium ochraceum</name>
    <dbReference type="NCBI Taxonomy" id="65505"/>
    <lineage>
        <taxon>Bacteria</taxon>
        <taxon>Bacillati</taxon>
        <taxon>Actinomycetota</taxon>
        <taxon>Actinomycetes</taxon>
        <taxon>Micromonosporales</taxon>
        <taxon>Micromonosporaceae</taxon>
        <taxon>Virgisporangium</taxon>
    </lineage>
</organism>
<dbReference type="Proteomes" id="UP000635606">
    <property type="component" value="Unassembled WGS sequence"/>
</dbReference>
<comment type="cofactor">
    <cofactor evidence="1">
        <name>Mg(2+)</name>
        <dbReference type="ChEBI" id="CHEBI:18420"/>
    </cofactor>
</comment>
<evidence type="ECO:0000256" key="4">
    <source>
        <dbReference type="ARBA" id="ARBA00022842"/>
    </source>
</evidence>